<sequence>MKVILVDDERLALDYLEMQLKKASDITIVGKFQDPMLAKKRVAEGGIDVIFLDINLPEIDGIQLAEHLLEINPNIHIVFVTAYDEYAVKAFELEAIDYIVKPISPERLAKTLHRIETRLDAKAPLAKNECIRMTMLKQVSIETSKGEVIHVQWRTTRAYELFLYLLQHRGQWVRKSVLVEVLWPEYESGNVYSQLYTAVYHVRKSLKLFGDHFQIANSTDGYVLTLHHVRLDAEEWERKLNSAPPISPETIRDYRDIMKLYTGDYLQELDLWWAESERHRLRTLWLRTSLQMAQWYWKSNDLDEAIELYLHICSRHELAEEAHFCLMQIYASKGNVLAVNRQYRLLVSVLEQELNERPSPYITEWYRDWKADKQE</sequence>
<keyword evidence="4" id="KW-0238">DNA-binding</keyword>
<dbReference type="InterPro" id="IPR001867">
    <property type="entry name" value="OmpR/PhoB-type_DNA-bd"/>
</dbReference>
<keyword evidence="6" id="KW-0597">Phosphoprotein</keyword>
<dbReference type="InterPro" id="IPR016032">
    <property type="entry name" value="Sig_transdc_resp-reg_C-effctor"/>
</dbReference>
<dbReference type="PANTHER" id="PTHR35807">
    <property type="entry name" value="TRANSCRIPTIONAL REGULATOR REDD-RELATED"/>
    <property type="match status" value="1"/>
</dbReference>
<evidence type="ECO:0000259" key="7">
    <source>
        <dbReference type="PROSITE" id="PS50110"/>
    </source>
</evidence>
<dbReference type="InterPro" id="IPR011990">
    <property type="entry name" value="TPR-like_helical_dom_sf"/>
</dbReference>
<dbReference type="SUPFAM" id="SSF48452">
    <property type="entry name" value="TPR-like"/>
    <property type="match status" value="1"/>
</dbReference>
<evidence type="ECO:0000256" key="3">
    <source>
        <dbReference type="ARBA" id="ARBA00023015"/>
    </source>
</evidence>
<feature type="domain" description="Response regulatory" evidence="7">
    <location>
        <begin position="2"/>
        <end position="116"/>
    </location>
</feature>
<dbReference type="InterPro" id="IPR051677">
    <property type="entry name" value="AfsR-DnrI-RedD_regulator"/>
</dbReference>
<proteinExistence type="inferred from homology"/>
<name>A0ABV6DTM4_9BACL</name>
<comment type="similarity">
    <text evidence="1">Belongs to the AfsR/DnrI/RedD regulatory family.</text>
</comment>
<keyword evidence="3" id="KW-0805">Transcription regulation</keyword>
<dbReference type="InterPro" id="IPR036388">
    <property type="entry name" value="WH-like_DNA-bd_sf"/>
</dbReference>
<reference evidence="8 9" key="1">
    <citation type="submission" date="2024-09" db="EMBL/GenBank/DDBJ databases">
        <authorList>
            <person name="Sun Q."/>
            <person name="Mori K."/>
        </authorList>
    </citation>
    <scope>NUCLEOTIDE SEQUENCE [LARGE SCALE GENOMIC DNA]</scope>
    <source>
        <strain evidence="8 9">CCM 7759</strain>
    </source>
</reference>
<comment type="caution">
    <text evidence="8">The sequence shown here is derived from an EMBL/GenBank/DDBJ whole genome shotgun (WGS) entry which is preliminary data.</text>
</comment>
<dbReference type="Gene3D" id="1.10.10.10">
    <property type="entry name" value="Winged helix-like DNA-binding domain superfamily/Winged helix DNA-binding domain"/>
    <property type="match status" value="1"/>
</dbReference>
<dbReference type="InterPro" id="IPR001789">
    <property type="entry name" value="Sig_transdc_resp-reg_receiver"/>
</dbReference>
<evidence type="ECO:0000256" key="5">
    <source>
        <dbReference type="ARBA" id="ARBA00023163"/>
    </source>
</evidence>
<dbReference type="InterPro" id="IPR005158">
    <property type="entry name" value="BTAD"/>
</dbReference>
<dbReference type="Pfam" id="PF00072">
    <property type="entry name" value="Response_reg"/>
    <property type="match status" value="1"/>
</dbReference>
<feature type="modified residue" description="4-aspartylphosphate" evidence="6">
    <location>
        <position position="53"/>
    </location>
</feature>
<dbReference type="Gene3D" id="1.25.40.10">
    <property type="entry name" value="Tetratricopeptide repeat domain"/>
    <property type="match status" value="1"/>
</dbReference>
<accession>A0ABV6DTM4</accession>
<evidence type="ECO:0000313" key="9">
    <source>
        <dbReference type="Proteomes" id="UP001589776"/>
    </source>
</evidence>
<gene>
    <name evidence="8" type="ORF">ACFFK0_26800</name>
</gene>
<dbReference type="InterPro" id="IPR011006">
    <property type="entry name" value="CheY-like_superfamily"/>
</dbReference>
<dbReference type="PANTHER" id="PTHR35807:SF2">
    <property type="entry name" value="TRANSCRIPTIONAL ACTIVATOR DOMAIN"/>
    <property type="match status" value="1"/>
</dbReference>
<dbReference type="SUPFAM" id="SSF46894">
    <property type="entry name" value="C-terminal effector domain of the bipartite response regulators"/>
    <property type="match status" value="1"/>
</dbReference>
<dbReference type="SUPFAM" id="SSF52172">
    <property type="entry name" value="CheY-like"/>
    <property type="match status" value="1"/>
</dbReference>
<dbReference type="SMART" id="SM01043">
    <property type="entry name" value="BTAD"/>
    <property type="match status" value="1"/>
</dbReference>
<keyword evidence="5" id="KW-0804">Transcription</keyword>
<dbReference type="Gene3D" id="3.40.50.2300">
    <property type="match status" value="1"/>
</dbReference>
<dbReference type="SMART" id="SM00862">
    <property type="entry name" value="Trans_reg_C"/>
    <property type="match status" value="1"/>
</dbReference>
<dbReference type="RefSeq" id="WP_377473765.1">
    <property type="nucleotide sequence ID" value="NZ_JBHLWN010000107.1"/>
</dbReference>
<evidence type="ECO:0000313" key="8">
    <source>
        <dbReference type="EMBL" id="MFC0216014.1"/>
    </source>
</evidence>
<dbReference type="Pfam" id="PF03704">
    <property type="entry name" value="BTAD"/>
    <property type="match status" value="1"/>
</dbReference>
<evidence type="ECO:0000256" key="6">
    <source>
        <dbReference type="PROSITE-ProRule" id="PRU00169"/>
    </source>
</evidence>
<protein>
    <submittedName>
        <fullName evidence="8">Response regulator</fullName>
    </submittedName>
</protein>
<dbReference type="EMBL" id="JBHLWN010000107">
    <property type="protein sequence ID" value="MFC0216014.1"/>
    <property type="molecule type" value="Genomic_DNA"/>
</dbReference>
<evidence type="ECO:0000256" key="4">
    <source>
        <dbReference type="ARBA" id="ARBA00023125"/>
    </source>
</evidence>
<organism evidence="8 9">
    <name type="scientific">Paenibacillus chartarius</name>
    <dbReference type="NCBI Taxonomy" id="747481"/>
    <lineage>
        <taxon>Bacteria</taxon>
        <taxon>Bacillati</taxon>
        <taxon>Bacillota</taxon>
        <taxon>Bacilli</taxon>
        <taxon>Bacillales</taxon>
        <taxon>Paenibacillaceae</taxon>
        <taxon>Paenibacillus</taxon>
    </lineage>
</organism>
<keyword evidence="9" id="KW-1185">Reference proteome</keyword>
<dbReference type="Proteomes" id="UP001589776">
    <property type="component" value="Unassembled WGS sequence"/>
</dbReference>
<evidence type="ECO:0000256" key="1">
    <source>
        <dbReference type="ARBA" id="ARBA00005820"/>
    </source>
</evidence>
<dbReference type="SMART" id="SM00448">
    <property type="entry name" value="REC"/>
    <property type="match status" value="1"/>
</dbReference>
<dbReference type="PROSITE" id="PS50110">
    <property type="entry name" value="RESPONSE_REGULATORY"/>
    <property type="match status" value="1"/>
</dbReference>
<keyword evidence="2" id="KW-0902">Two-component regulatory system</keyword>
<evidence type="ECO:0000256" key="2">
    <source>
        <dbReference type="ARBA" id="ARBA00023012"/>
    </source>
</evidence>